<dbReference type="GO" id="GO:0003700">
    <property type="term" value="F:DNA-binding transcription factor activity"/>
    <property type="evidence" value="ECO:0007669"/>
    <property type="project" value="TreeGrafter"/>
</dbReference>
<feature type="domain" description="HTH tetR-type" evidence="5">
    <location>
        <begin position="19"/>
        <end position="79"/>
    </location>
</feature>
<dbReference type="InterPro" id="IPR050109">
    <property type="entry name" value="HTH-type_TetR-like_transc_reg"/>
</dbReference>
<dbReference type="SUPFAM" id="SSF46689">
    <property type="entry name" value="Homeodomain-like"/>
    <property type="match status" value="1"/>
</dbReference>
<evidence type="ECO:0000256" key="3">
    <source>
        <dbReference type="ARBA" id="ARBA00023163"/>
    </source>
</evidence>
<evidence type="ECO:0000313" key="6">
    <source>
        <dbReference type="EMBL" id="RAK66298.1"/>
    </source>
</evidence>
<dbReference type="GO" id="GO:0000976">
    <property type="term" value="F:transcription cis-regulatory region binding"/>
    <property type="evidence" value="ECO:0007669"/>
    <property type="project" value="TreeGrafter"/>
</dbReference>
<proteinExistence type="predicted"/>
<reference evidence="6 7" key="1">
    <citation type="submission" date="2018-05" db="EMBL/GenBank/DDBJ databases">
        <authorList>
            <person name="Lanie J.A."/>
            <person name="Ng W.-L."/>
            <person name="Kazmierczak K.M."/>
            <person name="Andrzejewski T.M."/>
            <person name="Davidsen T.M."/>
            <person name="Wayne K.J."/>
            <person name="Tettelin H."/>
            <person name="Glass J.I."/>
            <person name="Rusch D."/>
            <person name="Podicherti R."/>
            <person name="Tsui H.-C.T."/>
            <person name="Winkler M.E."/>
        </authorList>
    </citation>
    <scope>NUCLEOTIDE SEQUENCE [LARGE SCALE GENOMIC DNA]</scope>
    <source>
        <strain evidence="6 7">BUT-10</strain>
    </source>
</reference>
<protein>
    <recommendedName>
        <fullName evidence="5">HTH tetR-type domain-containing protein</fullName>
    </recommendedName>
</protein>
<evidence type="ECO:0000259" key="5">
    <source>
        <dbReference type="PROSITE" id="PS50977"/>
    </source>
</evidence>
<keyword evidence="3" id="KW-0804">Transcription</keyword>
<dbReference type="Proteomes" id="UP000249524">
    <property type="component" value="Unassembled WGS sequence"/>
</dbReference>
<sequence length="223" mass="25106">MPKALAAANDEQVPSAREAERREAFMRVAAGVFREHGLAGATMEQVAAAAGVTKVVLYRRFPSKDALILAIFAEAIRRMKAQDARPWRGYGGGMRGALAAARSFEDGFILLVRHGDQHPAYRASHAQLRRRTGMRLRSLLWYPDKPPPEAERPPLLELSLEPMISFCNDALAYWVEKGDPARDELFVRWCGQMIRAWRHNAAELLNLDSPEQEWPFDTEGLLP</sequence>
<comment type="caution">
    <text evidence="6">The sequence shown here is derived from an EMBL/GenBank/DDBJ whole genome shotgun (WGS) entry which is preliminary data.</text>
</comment>
<gene>
    <name evidence="6" type="ORF">DJ019_08580</name>
</gene>
<organism evidence="6 7">
    <name type="scientific">Phenylobacterium kunshanense</name>
    <dbReference type="NCBI Taxonomy" id="1445034"/>
    <lineage>
        <taxon>Bacteria</taxon>
        <taxon>Pseudomonadati</taxon>
        <taxon>Pseudomonadota</taxon>
        <taxon>Alphaproteobacteria</taxon>
        <taxon>Caulobacterales</taxon>
        <taxon>Caulobacteraceae</taxon>
        <taxon>Phenylobacterium</taxon>
    </lineage>
</organism>
<dbReference type="InterPro" id="IPR001647">
    <property type="entry name" value="HTH_TetR"/>
</dbReference>
<evidence type="ECO:0000256" key="4">
    <source>
        <dbReference type="PROSITE-ProRule" id="PRU00335"/>
    </source>
</evidence>
<dbReference type="AlphaFoldDB" id="A0A328BMR5"/>
<keyword evidence="1" id="KW-0805">Transcription regulation</keyword>
<dbReference type="InterPro" id="IPR009057">
    <property type="entry name" value="Homeodomain-like_sf"/>
</dbReference>
<name>A0A328BMR5_9CAUL</name>
<dbReference type="Pfam" id="PF00440">
    <property type="entry name" value="TetR_N"/>
    <property type="match status" value="1"/>
</dbReference>
<dbReference type="Gene3D" id="1.10.357.10">
    <property type="entry name" value="Tetracycline Repressor, domain 2"/>
    <property type="match status" value="1"/>
</dbReference>
<dbReference type="PANTHER" id="PTHR30055">
    <property type="entry name" value="HTH-TYPE TRANSCRIPTIONAL REGULATOR RUTR"/>
    <property type="match status" value="1"/>
</dbReference>
<evidence type="ECO:0000256" key="2">
    <source>
        <dbReference type="ARBA" id="ARBA00023125"/>
    </source>
</evidence>
<dbReference type="EMBL" id="QFYS01000003">
    <property type="protein sequence ID" value="RAK66298.1"/>
    <property type="molecule type" value="Genomic_DNA"/>
</dbReference>
<evidence type="ECO:0000313" key="7">
    <source>
        <dbReference type="Proteomes" id="UP000249524"/>
    </source>
</evidence>
<keyword evidence="7" id="KW-1185">Reference proteome</keyword>
<evidence type="ECO:0000256" key="1">
    <source>
        <dbReference type="ARBA" id="ARBA00023015"/>
    </source>
</evidence>
<dbReference type="OrthoDB" id="9795011at2"/>
<dbReference type="PANTHER" id="PTHR30055:SF234">
    <property type="entry name" value="HTH-TYPE TRANSCRIPTIONAL REGULATOR BETI"/>
    <property type="match status" value="1"/>
</dbReference>
<dbReference type="RefSeq" id="WP_111275607.1">
    <property type="nucleotide sequence ID" value="NZ_QFYS01000003.1"/>
</dbReference>
<dbReference type="PRINTS" id="PR00455">
    <property type="entry name" value="HTHTETR"/>
</dbReference>
<keyword evidence="2 4" id="KW-0238">DNA-binding</keyword>
<feature type="DNA-binding region" description="H-T-H motif" evidence="4">
    <location>
        <begin position="42"/>
        <end position="61"/>
    </location>
</feature>
<accession>A0A328BMR5</accession>
<dbReference type="PROSITE" id="PS50977">
    <property type="entry name" value="HTH_TETR_2"/>
    <property type="match status" value="1"/>
</dbReference>